<dbReference type="PRINTS" id="PR00455">
    <property type="entry name" value="HTHTETR"/>
</dbReference>
<dbReference type="PROSITE" id="PS50977">
    <property type="entry name" value="HTH_TETR_2"/>
    <property type="match status" value="1"/>
</dbReference>
<dbReference type="PANTHER" id="PTHR30055:SF234">
    <property type="entry name" value="HTH-TYPE TRANSCRIPTIONAL REGULATOR BETI"/>
    <property type="match status" value="1"/>
</dbReference>
<reference evidence="6 7" key="1">
    <citation type="submission" date="2020-05" db="EMBL/GenBank/DDBJ databases">
        <title>Genomic Encyclopedia of Type Strains, Phase III (KMG-III): the genomes of soil and plant-associated and newly described type strains.</title>
        <authorList>
            <person name="Whitman W."/>
        </authorList>
    </citation>
    <scope>NUCLEOTIDE SEQUENCE [LARGE SCALE GENOMIC DNA]</scope>
    <source>
        <strain evidence="6 7">KCTC 19046</strain>
    </source>
</reference>
<dbReference type="PANTHER" id="PTHR30055">
    <property type="entry name" value="HTH-TYPE TRANSCRIPTIONAL REGULATOR RUTR"/>
    <property type="match status" value="1"/>
</dbReference>
<name>A0ABX2A333_9MICO</name>
<accession>A0ABX2A333</accession>
<gene>
    <name evidence="6" type="ORF">HDG69_001691</name>
</gene>
<keyword evidence="7" id="KW-1185">Reference proteome</keyword>
<dbReference type="InterPro" id="IPR001647">
    <property type="entry name" value="HTH_TetR"/>
</dbReference>
<comment type="caution">
    <text evidence="6">The sequence shown here is derived from an EMBL/GenBank/DDBJ whole genome shotgun (WGS) entry which is preliminary data.</text>
</comment>
<proteinExistence type="predicted"/>
<sequence>MTTPATPRALRTRARVLDAALDLFERQGYDGTTVAQIAAAAGITPMTFFRHFPTKDAVLVSDPYDPLLAEAVAAQPRDLPAVERVRRGMLAALGTIEPVEHATAVRRVRLVAASPALRAAVVLATYDTERAITDALVDDGVPHLDAAVAAAACLGACTAALFAMPADADLGAVVTRALDVLGETP</sequence>
<keyword evidence="1" id="KW-0805">Transcription regulation</keyword>
<keyword evidence="2 4" id="KW-0238">DNA-binding</keyword>
<dbReference type="Proteomes" id="UP000757540">
    <property type="component" value="Unassembled WGS sequence"/>
</dbReference>
<dbReference type="Gene3D" id="1.10.357.10">
    <property type="entry name" value="Tetracycline Repressor, domain 2"/>
    <property type="match status" value="1"/>
</dbReference>
<dbReference type="EMBL" id="JABEZU010000002">
    <property type="protein sequence ID" value="NOV97116.1"/>
    <property type="molecule type" value="Genomic_DNA"/>
</dbReference>
<protein>
    <submittedName>
        <fullName evidence="6">AcrR family transcriptional regulator</fullName>
    </submittedName>
</protein>
<dbReference type="InterPro" id="IPR050109">
    <property type="entry name" value="HTH-type_TetR-like_transc_reg"/>
</dbReference>
<evidence type="ECO:0000256" key="4">
    <source>
        <dbReference type="PROSITE-ProRule" id="PRU00335"/>
    </source>
</evidence>
<evidence type="ECO:0000259" key="5">
    <source>
        <dbReference type="PROSITE" id="PS50977"/>
    </source>
</evidence>
<organism evidence="6 7">
    <name type="scientific">Isoptericola halotolerans</name>
    <dbReference type="NCBI Taxonomy" id="300560"/>
    <lineage>
        <taxon>Bacteria</taxon>
        <taxon>Bacillati</taxon>
        <taxon>Actinomycetota</taxon>
        <taxon>Actinomycetes</taxon>
        <taxon>Micrococcales</taxon>
        <taxon>Promicromonosporaceae</taxon>
        <taxon>Isoptericola</taxon>
    </lineage>
</organism>
<evidence type="ECO:0000313" key="7">
    <source>
        <dbReference type="Proteomes" id="UP000757540"/>
    </source>
</evidence>
<dbReference type="SUPFAM" id="SSF46689">
    <property type="entry name" value="Homeodomain-like"/>
    <property type="match status" value="1"/>
</dbReference>
<evidence type="ECO:0000256" key="1">
    <source>
        <dbReference type="ARBA" id="ARBA00023015"/>
    </source>
</evidence>
<dbReference type="InterPro" id="IPR009057">
    <property type="entry name" value="Homeodomain-like_sf"/>
</dbReference>
<evidence type="ECO:0000256" key="2">
    <source>
        <dbReference type="ARBA" id="ARBA00023125"/>
    </source>
</evidence>
<dbReference type="Pfam" id="PF17754">
    <property type="entry name" value="TetR_C_14"/>
    <property type="match status" value="1"/>
</dbReference>
<feature type="domain" description="HTH tetR-type" evidence="5">
    <location>
        <begin position="10"/>
        <end position="70"/>
    </location>
</feature>
<evidence type="ECO:0000256" key="3">
    <source>
        <dbReference type="ARBA" id="ARBA00023163"/>
    </source>
</evidence>
<evidence type="ECO:0000313" key="6">
    <source>
        <dbReference type="EMBL" id="NOV97116.1"/>
    </source>
</evidence>
<dbReference type="InterPro" id="IPR041347">
    <property type="entry name" value="MftR_C"/>
</dbReference>
<dbReference type="Pfam" id="PF00440">
    <property type="entry name" value="TetR_N"/>
    <property type="match status" value="1"/>
</dbReference>
<keyword evidence="3" id="KW-0804">Transcription</keyword>
<dbReference type="RefSeq" id="WP_171783364.1">
    <property type="nucleotide sequence ID" value="NZ_BAAAML010000014.1"/>
</dbReference>
<dbReference type="Gene3D" id="1.10.10.60">
    <property type="entry name" value="Homeodomain-like"/>
    <property type="match status" value="1"/>
</dbReference>
<feature type="DNA-binding region" description="H-T-H motif" evidence="4">
    <location>
        <begin position="33"/>
        <end position="52"/>
    </location>
</feature>